<name>A0A5S4EGW9_9PROT</name>
<dbReference type="Proteomes" id="UP000306324">
    <property type="component" value="Unassembled WGS sequence"/>
</dbReference>
<keyword evidence="3" id="KW-1185">Reference proteome</keyword>
<accession>A0A5S4EGW9</accession>
<evidence type="ECO:0000313" key="2">
    <source>
        <dbReference type="EMBL" id="TMQ74520.1"/>
    </source>
</evidence>
<evidence type="ECO:0000256" key="1">
    <source>
        <dbReference type="SAM" id="MobiDB-lite"/>
    </source>
</evidence>
<gene>
    <name evidence="2" type="ORF">ACCUM_0054</name>
</gene>
<sequence length="222" mass="24284">MIPARRARWRGRGADHQQAVASRPRPATSVERCKRRSNRRPSACTTTGFRVLRVASAASPSAGVSAVRARYRARRWRWRRGVRPEWAGSVTGIAPPALSGWPSTRVDRPRSFAASRWAQPQAALVHRGATCAVPPSGYTAGLTARNRATDTGVKRRRSTPHSPAAPTTASGCRCPAPWPNCKHWGVSLPVRDTSRDTEPSSGTMTTLRRWRSLAGSRCSEGR</sequence>
<feature type="region of interest" description="Disordered" evidence="1">
    <location>
        <begin position="1"/>
        <end position="42"/>
    </location>
</feature>
<comment type="caution">
    <text evidence="2">The sequence shown here is derived from an EMBL/GenBank/DDBJ whole genome shotgun (WGS) entry which is preliminary data.</text>
</comment>
<reference evidence="2 3" key="1">
    <citation type="submission" date="2019-04" db="EMBL/GenBank/DDBJ databases">
        <title>A novel phosphate-accumulating bacterium identified in bioreactor for phosphate removal from wastewater.</title>
        <authorList>
            <person name="Kotlyarov R.Y."/>
            <person name="Beletsky A.V."/>
            <person name="Kallistova A.Y."/>
            <person name="Dorofeev A.G."/>
            <person name="Nikolaev Y.Y."/>
            <person name="Pimenov N.V."/>
            <person name="Ravin N.V."/>
            <person name="Mardanov A.V."/>
        </authorList>
    </citation>
    <scope>NUCLEOTIDE SEQUENCE [LARGE SCALE GENOMIC DNA]</scope>
    <source>
        <strain evidence="2 3">Bin19</strain>
    </source>
</reference>
<proteinExistence type="predicted"/>
<feature type="region of interest" description="Disordered" evidence="1">
    <location>
        <begin position="147"/>
        <end position="171"/>
    </location>
</feature>
<feature type="compositionally biased region" description="Basic residues" evidence="1">
    <location>
        <begin position="1"/>
        <end position="11"/>
    </location>
</feature>
<protein>
    <submittedName>
        <fullName evidence="2">Uncharacterized protein</fullName>
    </submittedName>
</protein>
<evidence type="ECO:0000313" key="3">
    <source>
        <dbReference type="Proteomes" id="UP000306324"/>
    </source>
</evidence>
<organism evidence="2 3">
    <name type="scientific">Candidatus Accumulibacter phosphatis</name>
    <dbReference type="NCBI Taxonomy" id="327160"/>
    <lineage>
        <taxon>Bacteria</taxon>
        <taxon>Pseudomonadati</taxon>
        <taxon>Pseudomonadota</taxon>
        <taxon>Betaproteobacteria</taxon>
        <taxon>Candidatus Accumulibacter</taxon>
    </lineage>
</organism>
<dbReference type="EMBL" id="SWAD01000195">
    <property type="protein sequence ID" value="TMQ74520.1"/>
    <property type="molecule type" value="Genomic_DNA"/>
</dbReference>
<dbReference type="AlphaFoldDB" id="A0A5S4EGW9"/>